<organism evidence="2 3">
    <name type="scientific">Cirrhinus molitorella</name>
    <name type="common">mud carp</name>
    <dbReference type="NCBI Taxonomy" id="172907"/>
    <lineage>
        <taxon>Eukaryota</taxon>
        <taxon>Metazoa</taxon>
        <taxon>Chordata</taxon>
        <taxon>Craniata</taxon>
        <taxon>Vertebrata</taxon>
        <taxon>Euteleostomi</taxon>
        <taxon>Actinopterygii</taxon>
        <taxon>Neopterygii</taxon>
        <taxon>Teleostei</taxon>
        <taxon>Ostariophysi</taxon>
        <taxon>Cypriniformes</taxon>
        <taxon>Cyprinidae</taxon>
        <taxon>Labeoninae</taxon>
        <taxon>Labeonini</taxon>
        <taxon>Cirrhinus</taxon>
    </lineage>
</organism>
<reference evidence="2 3" key="1">
    <citation type="submission" date="2023-09" db="EMBL/GenBank/DDBJ databases">
        <authorList>
            <person name="Wang M."/>
        </authorList>
    </citation>
    <scope>NUCLEOTIDE SEQUENCE [LARGE SCALE GENOMIC DNA]</scope>
    <source>
        <strain evidence="2">GT-2023</strain>
        <tissue evidence="2">Liver</tissue>
    </source>
</reference>
<feature type="region of interest" description="Disordered" evidence="1">
    <location>
        <begin position="51"/>
        <end position="97"/>
    </location>
</feature>
<dbReference type="EMBL" id="JAYMGO010000005">
    <property type="protein sequence ID" value="KAL1274216.1"/>
    <property type="molecule type" value="Genomic_DNA"/>
</dbReference>
<dbReference type="Proteomes" id="UP001558613">
    <property type="component" value="Unassembled WGS sequence"/>
</dbReference>
<proteinExistence type="predicted"/>
<accession>A0ABR3NBJ3</accession>
<feature type="compositionally biased region" description="Basic and acidic residues" evidence="1">
    <location>
        <begin position="87"/>
        <end position="97"/>
    </location>
</feature>
<comment type="caution">
    <text evidence="2">The sequence shown here is derived from an EMBL/GenBank/DDBJ whole genome shotgun (WGS) entry which is preliminary data.</text>
</comment>
<gene>
    <name evidence="2" type="ORF">QQF64_027030</name>
</gene>
<protein>
    <submittedName>
        <fullName evidence="2">Uncharacterized protein</fullName>
    </submittedName>
</protein>
<evidence type="ECO:0000313" key="3">
    <source>
        <dbReference type="Proteomes" id="UP001558613"/>
    </source>
</evidence>
<name>A0ABR3NBJ3_9TELE</name>
<evidence type="ECO:0000313" key="2">
    <source>
        <dbReference type="EMBL" id="KAL1274216.1"/>
    </source>
</evidence>
<evidence type="ECO:0000256" key="1">
    <source>
        <dbReference type="SAM" id="MobiDB-lite"/>
    </source>
</evidence>
<sequence>MASDLSLFALPVRSALMGGICRCTCGWADYWSRNHLTDTISLSLTSVAYDSSDVSGFPEACSESGTETQSSSTHQPDTESGDTNETDFQKETKKLDPRARVTFSSVGRKIGQRHIQLLDEND</sequence>
<keyword evidence="3" id="KW-1185">Reference proteome</keyword>
<feature type="compositionally biased region" description="Low complexity" evidence="1">
    <location>
        <begin position="62"/>
        <end position="73"/>
    </location>
</feature>